<keyword evidence="3" id="KW-1185">Reference proteome</keyword>
<evidence type="ECO:0000313" key="2">
    <source>
        <dbReference type="EMBL" id="MBO3116109.1"/>
    </source>
</evidence>
<dbReference type="RefSeq" id="WP_208152938.1">
    <property type="nucleotide sequence ID" value="NZ_JAGEVF010000003.1"/>
</dbReference>
<reference evidence="2 3" key="1">
    <citation type="submission" date="2021-03" db="EMBL/GenBank/DDBJ databases">
        <title>Winogradskyella sp. nov., isolated from costal sediment.</title>
        <authorList>
            <person name="Gao C."/>
        </authorList>
    </citation>
    <scope>NUCLEOTIDE SEQUENCE [LARGE SCALE GENOMIC DNA]</scope>
    <source>
        <strain evidence="2 3">DF17</strain>
    </source>
</reference>
<keyword evidence="1" id="KW-0812">Transmembrane</keyword>
<keyword evidence="1" id="KW-0472">Membrane</keyword>
<sequence length="258" mass="30491">MIKFFRKIRYELMNQNKTTKYFKYAIGEIILVVIGILIALQINNWNQDRLNTKIETETLINLKQDLDSALVQLNNKIFQNHTYRTYDSIAMELIQSKRTVSNDSMYKLLMTHIYTPTFDPEVGTLNEIISTGKMDIIKSKGLRSHISSWNRYMDELDEVDKRLIYLDDNVKTPLYSKYLSYRNSFNLTINPNSKKTIGQNVSNSNFNVNFESFFYTLQFENMFSNYVIYGRIQHGRLIDVKHKMTEMIDIIEDSFNND</sequence>
<dbReference type="Proteomes" id="UP000676776">
    <property type="component" value="Unassembled WGS sequence"/>
</dbReference>
<organism evidence="2 3">
    <name type="scientific">Winogradskyella pelagia</name>
    <dbReference type="NCBI Taxonomy" id="2819984"/>
    <lineage>
        <taxon>Bacteria</taxon>
        <taxon>Pseudomonadati</taxon>
        <taxon>Bacteroidota</taxon>
        <taxon>Flavobacteriia</taxon>
        <taxon>Flavobacteriales</taxon>
        <taxon>Flavobacteriaceae</taxon>
        <taxon>Winogradskyella</taxon>
    </lineage>
</organism>
<feature type="transmembrane region" description="Helical" evidence="1">
    <location>
        <begin position="21"/>
        <end position="42"/>
    </location>
</feature>
<dbReference type="Pfam" id="PF19578">
    <property type="entry name" value="DUF6090"/>
    <property type="match status" value="1"/>
</dbReference>
<comment type="caution">
    <text evidence="2">The sequence shown here is derived from an EMBL/GenBank/DDBJ whole genome shotgun (WGS) entry which is preliminary data.</text>
</comment>
<gene>
    <name evidence="2" type="ORF">J4050_05085</name>
</gene>
<dbReference type="InterPro" id="IPR045749">
    <property type="entry name" value="DUF6090"/>
</dbReference>
<proteinExistence type="predicted"/>
<evidence type="ECO:0000256" key="1">
    <source>
        <dbReference type="SAM" id="Phobius"/>
    </source>
</evidence>
<accession>A0ABS3T1G5</accession>
<dbReference type="EMBL" id="JAGEVF010000003">
    <property type="protein sequence ID" value="MBO3116109.1"/>
    <property type="molecule type" value="Genomic_DNA"/>
</dbReference>
<evidence type="ECO:0000313" key="3">
    <source>
        <dbReference type="Proteomes" id="UP000676776"/>
    </source>
</evidence>
<keyword evidence="1" id="KW-1133">Transmembrane helix</keyword>
<name>A0ABS3T1G5_9FLAO</name>
<protein>
    <submittedName>
        <fullName evidence="2">Uncharacterized protein</fullName>
    </submittedName>
</protein>